<comment type="caution">
    <text evidence="3">The sequence shown here is derived from an EMBL/GenBank/DDBJ whole genome shotgun (WGS) entry which is preliminary data.</text>
</comment>
<gene>
    <name evidence="3" type="ORF">CTI12_AA003360</name>
</gene>
<name>A0A2U1QP59_ARTAN</name>
<dbReference type="InterPro" id="IPR000073">
    <property type="entry name" value="AB_hydrolase_1"/>
</dbReference>
<proteinExistence type="predicted"/>
<feature type="region of interest" description="Disordered" evidence="1">
    <location>
        <begin position="1"/>
        <end position="29"/>
    </location>
</feature>
<keyword evidence="3" id="KW-0378">Hydrolase</keyword>
<evidence type="ECO:0000256" key="1">
    <source>
        <dbReference type="SAM" id="MobiDB-lite"/>
    </source>
</evidence>
<dbReference type="Gene3D" id="3.40.50.1820">
    <property type="entry name" value="alpha/beta hydrolase"/>
    <property type="match status" value="1"/>
</dbReference>
<dbReference type="OrthoDB" id="294702at2759"/>
<evidence type="ECO:0000259" key="2">
    <source>
        <dbReference type="Pfam" id="PF12697"/>
    </source>
</evidence>
<feature type="compositionally biased region" description="Basic residues" evidence="1">
    <location>
        <begin position="17"/>
        <end position="26"/>
    </location>
</feature>
<dbReference type="PANTHER" id="PTHR45763:SF48">
    <property type="entry name" value="ALPHA_BETA HYDROLASE-1"/>
    <property type="match status" value="1"/>
</dbReference>
<dbReference type="Proteomes" id="UP000245207">
    <property type="component" value="Unassembled WGS sequence"/>
</dbReference>
<accession>A0A2U1QP59</accession>
<evidence type="ECO:0000313" key="3">
    <source>
        <dbReference type="EMBL" id="PWA99781.1"/>
    </source>
</evidence>
<sequence length="614" mass="69288">MAGGGASRKISAASARSHTRNSKSKSKSSLFPKGILKKCLIVFFMGFLAWAYQATRPPPPKICGSPNGPPVTSPRIKLRDGRHLSYLEYGVPKETAKYKIIYVHGFDNCKHHNLFAFAASPALVEELSVYTVSFDRPGYGESDPDPNRTLKSLALDIEELADQLGLGSRFYVVGMSMGGNFVWPCLKYIPHRLAGVTLIAPVTNYWWPSFPANLSNEAYYYKQFKPDQWSLRVAHHIPWLTYWWNTQKWFPSSSVASQSLDMFSPPDMEVLSKFPGPTEAQKPRQQGEYESLHRDLMIGFGKWEFDPMKLENPFPNNEGSVHLWMGDDDRFVPVTLQRYIAQQLPWINYHELTRAGHMFAFAEGMTDAILKTLLNVRVASHRWLSLYSSCPTSLFYLSKTMFIGEKGSNRSEGVGVSDEEVSNMAKVIGCGAAKFPLKYLGVPVGGGDMEEKKMTWVRWKKCLANKKLGGLGIGSIYGLNIGLLFKWIWRFLCSSFDLWVRVIKNIYGVRGGIMEDSPYSSSQSTWGVILSSVKRLKMKGIDLLSLCTRKIGNGVSCRFWEDIWCGNQPLKLQFPHIYLLDNVRDCSIADRLSIQDWDSVLRPQPRAEADPCSG</sequence>
<dbReference type="Pfam" id="PF12697">
    <property type="entry name" value="Abhydrolase_6"/>
    <property type="match status" value="1"/>
</dbReference>
<dbReference type="InterPro" id="IPR029058">
    <property type="entry name" value="AB_hydrolase_fold"/>
</dbReference>
<feature type="compositionally biased region" description="Low complexity" evidence="1">
    <location>
        <begin position="7"/>
        <end position="16"/>
    </location>
</feature>
<keyword evidence="4" id="KW-1185">Reference proteome</keyword>
<reference evidence="3 4" key="1">
    <citation type="journal article" date="2018" name="Mol. Plant">
        <title>The genome of Artemisia annua provides insight into the evolution of Asteraceae family and artemisinin biosynthesis.</title>
        <authorList>
            <person name="Shen Q."/>
            <person name="Zhang L."/>
            <person name="Liao Z."/>
            <person name="Wang S."/>
            <person name="Yan T."/>
            <person name="Shi P."/>
            <person name="Liu M."/>
            <person name="Fu X."/>
            <person name="Pan Q."/>
            <person name="Wang Y."/>
            <person name="Lv Z."/>
            <person name="Lu X."/>
            <person name="Zhang F."/>
            <person name="Jiang W."/>
            <person name="Ma Y."/>
            <person name="Chen M."/>
            <person name="Hao X."/>
            <person name="Li L."/>
            <person name="Tang Y."/>
            <person name="Lv G."/>
            <person name="Zhou Y."/>
            <person name="Sun X."/>
            <person name="Brodelius P.E."/>
            <person name="Rose J.K.C."/>
            <person name="Tang K."/>
        </authorList>
    </citation>
    <scope>NUCLEOTIDE SEQUENCE [LARGE SCALE GENOMIC DNA]</scope>
    <source>
        <strain evidence="4">cv. Huhao1</strain>
        <tissue evidence="3">Leaf</tissue>
    </source>
</reference>
<dbReference type="EMBL" id="PKPP01000006">
    <property type="protein sequence ID" value="PWA99781.1"/>
    <property type="molecule type" value="Genomic_DNA"/>
</dbReference>
<dbReference type="AlphaFoldDB" id="A0A2U1QP59"/>
<dbReference type="SUPFAM" id="SSF53474">
    <property type="entry name" value="alpha/beta-Hydrolases"/>
    <property type="match status" value="1"/>
</dbReference>
<dbReference type="FunFam" id="3.40.50.1820:FF:000270">
    <property type="entry name" value="Alpha/beta-Hydrolases superfamily protein"/>
    <property type="match status" value="1"/>
</dbReference>
<dbReference type="STRING" id="35608.A0A2U1QP59"/>
<evidence type="ECO:0000313" key="4">
    <source>
        <dbReference type="Proteomes" id="UP000245207"/>
    </source>
</evidence>
<dbReference type="PANTHER" id="PTHR45763">
    <property type="entry name" value="HYDROLASE, ALPHA/BETA FOLD FAMILY PROTEIN, EXPRESSED-RELATED"/>
    <property type="match status" value="1"/>
</dbReference>
<feature type="domain" description="AB hydrolase-1" evidence="2">
    <location>
        <begin position="100"/>
        <end position="360"/>
    </location>
</feature>
<protein>
    <submittedName>
        <fullName evidence="3">Alpha/beta-Hydrolases superfamily protein</fullName>
    </submittedName>
</protein>
<dbReference type="GO" id="GO:0016787">
    <property type="term" value="F:hydrolase activity"/>
    <property type="evidence" value="ECO:0007669"/>
    <property type="project" value="UniProtKB-KW"/>
</dbReference>
<organism evidence="3 4">
    <name type="scientific">Artemisia annua</name>
    <name type="common">Sweet wormwood</name>
    <dbReference type="NCBI Taxonomy" id="35608"/>
    <lineage>
        <taxon>Eukaryota</taxon>
        <taxon>Viridiplantae</taxon>
        <taxon>Streptophyta</taxon>
        <taxon>Embryophyta</taxon>
        <taxon>Tracheophyta</taxon>
        <taxon>Spermatophyta</taxon>
        <taxon>Magnoliopsida</taxon>
        <taxon>eudicotyledons</taxon>
        <taxon>Gunneridae</taxon>
        <taxon>Pentapetalae</taxon>
        <taxon>asterids</taxon>
        <taxon>campanulids</taxon>
        <taxon>Asterales</taxon>
        <taxon>Asteraceae</taxon>
        <taxon>Asteroideae</taxon>
        <taxon>Anthemideae</taxon>
        <taxon>Artemisiinae</taxon>
        <taxon>Artemisia</taxon>
    </lineage>
</organism>